<reference evidence="7 8" key="1">
    <citation type="submission" date="2007-08" db="EMBL/GenBank/DDBJ databases">
        <authorList>
            <person name="Fulton L."/>
            <person name="Clifton S."/>
            <person name="Fulton B."/>
            <person name="Xu J."/>
            <person name="Minx P."/>
            <person name="Pepin K.H."/>
            <person name="Johnson M."/>
            <person name="Thiruvilangam P."/>
            <person name="Bhonagiri V."/>
            <person name="Nash W.E."/>
            <person name="Mardis E.R."/>
            <person name="Wilson R.K."/>
        </authorList>
    </citation>
    <scope>NUCLEOTIDE SEQUENCE [LARGE SCALE GENOMIC DNA]</scope>
    <source>
        <strain evidence="8">ATCC BAA-613 / DSM 15670 / CCUG 46953 / JCM 12243 / WAL 16351</strain>
    </source>
</reference>
<reference evidence="7 8" key="2">
    <citation type="submission" date="2007-09" db="EMBL/GenBank/DDBJ databases">
        <title>Draft genome sequence of Clostridium bolteae (ATCC BAA-613).</title>
        <authorList>
            <person name="Sudarsanam P."/>
            <person name="Ley R."/>
            <person name="Guruge J."/>
            <person name="Turnbaugh P.J."/>
            <person name="Mahowald M."/>
            <person name="Liep D."/>
            <person name="Gordon J."/>
        </authorList>
    </citation>
    <scope>NUCLEOTIDE SEQUENCE [LARGE SCALE GENOMIC DNA]</scope>
    <source>
        <strain evidence="8">ATCC BAA-613 / DSM 15670 / CCUG 46953 / JCM 12243 / WAL 16351</strain>
    </source>
</reference>
<dbReference type="InterPro" id="IPR036388">
    <property type="entry name" value="WH-like_DNA-bd_sf"/>
</dbReference>
<dbReference type="Pfam" id="PF00874">
    <property type="entry name" value="PRD"/>
    <property type="match status" value="1"/>
</dbReference>
<evidence type="ECO:0000256" key="3">
    <source>
        <dbReference type="ARBA" id="ARBA00023159"/>
    </source>
</evidence>
<dbReference type="GO" id="GO:0006355">
    <property type="term" value="P:regulation of DNA-templated transcription"/>
    <property type="evidence" value="ECO:0007669"/>
    <property type="project" value="InterPro"/>
</dbReference>
<dbReference type="CDD" id="cd00133">
    <property type="entry name" value="PTS_IIB"/>
    <property type="match status" value="1"/>
</dbReference>
<dbReference type="PROSITE" id="PS51372">
    <property type="entry name" value="PRD_2"/>
    <property type="match status" value="1"/>
</dbReference>
<organism evidence="7 8">
    <name type="scientific">Enterocloster bolteae (strain ATCC BAA-613 / DSM 15670 / CCUG 46953 / JCM 12243 / WAL 16351)</name>
    <name type="common">Clostridium bolteae</name>
    <dbReference type="NCBI Taxonomy" id="411902"/>
    <lineage>
        <taxon>Bacteria</taxon>
        <taxon>Bacillati</taxon>
        <taxon>Bacillota</taxon>
        <taxon>Clostridia</taxon>
        <taxon>Lachnospirales</taxon>
        <taxon>Lachnospiraceae</taxon>
        <taxon>Enterocloster</taxon>
    </lineage>
</organism>
<evidence type="ECO:0000259" key="5">
    <source>
        <dbReference type="PROSITE" id="PS51094"/>
    </source>
</evidence>
<dbReference type="InterPro" id="IPR007737">
    <property type="entry name" value="Mga_HTH"/>
</dbReference>
<dbReference type="Pfam" id="PF00359">
    <property type="entry name" value="PTS_EIIA_2"/>
    <property type="match status" value="1"/>
</dbReference>
<dbReference type="Gene3D" id="3.40.930.10">
    <property type="entry name" value="Mannitol-specific EII, Chain A"/>
    <property type="match status" value="1"/>
</dbReference>
<accession>A8S5N7</accession>
<keyword evidence="1" id="KW-0677">Repeat</keyword>
<dbReference type="InterPro" id="IPR036634">
    <property type="entry name" value="PRD_sf"/>
</dbReference>
<dbReference type="PANTHER" id="PTHR30185">
    <property type="entry name" value="CRYPTIC BETA-GLUCOSIDE BGL OPERON ANTITERMINATOR"/>
    <property type="match status" value="1"/>
</dbReference>
<evidence type="ECO:0000313" key="8">
    <source>
        <dbReference type="Proteomes" id="UP000005396"/>
    </source>
</evidence>
<dbReference type="PaxDb" id="411902-CLOBOL_07266"/>
<gene>
    <name evidence="7" type="ORF">CLOBOL_07266</name>
</gene>
<dbReference type="InterPro" id="IPR016152">
    <property type="entry name" value="PTrfase/Anion_transptr"/>
</dbReference>
<dbReference type="Gene3D" id="1.10.1790.10">
    <property type="entry name" value="PRD domain"/>
    <property type="match status" value="1"/>
</dbReference>
<dbReference type="InterPro" id="IPR011608">
    <property type="entry name" value="PRD"/>
</dbReference>
<dbReference type="HOGENOM" id="CLU_013442_5_1_9"/>
<dbReference type="eggNOG" id="COG3711">
    <property type="taxonomic scope" value="Bacteria"/>
</dbReference>
<dbReference type="PROSITE" id="PS51094">
    <property type="entry name" value="PTS_EIIA_TYPE_2"/>
    <property type="match status" value="1"/>
</dbReference>
<keyword evidence="3" id="KW-0010">Activator</keyword>
<dbReference type="EMBL" id="ABCC02000076">
    <property type="protein sequence ID" value="EDP12512.1"/>
    <property type="molecule type" value="Genomic_DNA"/>
</dbReference>
<dbReference type="Proteomes" id="UP000005396">
    <property type="component" value="Unassembled WGS sequence"/>
</dbReference>
<dbReference type="InterPro" id="IPR013196">
    <property type="entry name" value="HTH_11"/>
</dbReference>
<proteinExistence type="predicted"/>
<dbReference type="Pfam" id="PF05043">
    <property type="entry name" value="Mga"/>
    <property type="match status" value="1"/>
</dbReference>
<feature type="domain" description="PRD" evidence="6">
    <location>
        <begin position="315"/>
        <end position="421"/>
    </location>
</feature>
<evidence type="ECO:0000256" key="2">
    <source>
        <dbReference type="ARBA" id="ARBA00023015"/>
    </source>
</evidence>
<sequence>MMGNVLIITSAFKSIIIMMRTRYEGMDKRLELLEYLFAQKRNVSNRELQTALGISKRTVINYVKDLNSLAPNIIHSSNQGYFCPNPSAIQGTIAKLQSTQLFDTYSKRRDYLFKELLLKATHPSFEELAEQMYISTVTLNNELVRLRNELKEHSLYLKTKNNRLFIIGQDRDKRRFTMLLLNQELRQSHFKLENMQKFFQNVTINDISDMVRQTLRNHSYFLDDFSFLNYVLHLAICIETTLSRREVPDTINSVMDNYSFTPHILEIVKDIHKNLTDIYHTDISFTQVLDASVLMTTRIRSVNLSSLNFEQIHTILPAQVCGILFKIITAVHSIYGIDLKADNFMVRFAFHLKNLMDRAANSLVVPENYFITIKDDYPFLYVIAEYIASIIGQEIHAALPENEISYIALHLGVLMEEKNNAATKINCVMVLYDYYNMGVTIFEHIKQMAAPINLYGIVTSYEQIQNLSSVDLIITTLPEESDLGIPTIKIHLLPTRQDYESILLKATELTQNIHHRELARQIQQLFKKELFFPHTNFLSREEVIQFLCERMEASNYVDKAFHQEILYHEQVAPSAYRNVALPHPLTADESLTRVSSIAVAINDHPIPWDTNQVDFIFLLSLRGEDRQLFKDVFTIISSFLQSDSNCRLLKSCDSFDTFVNLIISA</sequence>
<dbReference type="AlphaFoldDB" id="A8S5N7"/>
<dbReference type="InterPro" id="IPR050661">
    <property type="entry name" value="BglG_antiterminators"/>
</dbReference>
<evidence type="ECO:0000313" key="7">
    <source>
        <dbReference type="EMBL" id="EDP12512.1"/>
    </source>
</evidence>
<evidence type="ECO:0000259" key="6">
    <source>
        <dbReference type="PROSITE" id="PS51372"/>
    </source>
</evidence>
<evidence type="ECO:0000256" key="4">
    <source>
        <dbReference type="ARBA" id="ARBA00023163"/>
    </source>
</evidence>
<dbReference type="Gene3D" id="1.10.10.10">
    <property type="entry name" value="Winged helix-like DNA-binding domain superfamily/Winged helix DNA-binding domain"/>
    <property type="match status" value="1"/>
</dbReference>
<name>A8S5N7_ENTBW</name>
<feature type="domain" description="PTS EIIA type-2" evidence="5">
    <location>
        <begin position="524"/>
        <end position="665"/>
    </location>
</feature>
<dbReference type="SUPFAM" id="SSF55804">
    <property type="entry name" value="Phoshotransferase/anion transport protein"/>
    <property type="match status" value="1"/>
</dbReference>
<dbReference type="PANTHER" id="PTHR30185:SF12">
    <property type="entry name" value="TRANSCRIPTIONAL REGULATOR MANR"/>
    <property type="match status" value="1"/>
</dbReference>
<keyword evidence="4" id="KW-0804">Transcription</keyword>
<dbReference type="Pfam" id="PF08279">
    <property type="entry name" value="HTH_11"/>
    <property type="match status" value="1"/>
</dbReference>
<evidence type="ECO:0000256" key="1">
    <source>
        <dbReference type="ARBA" id="ARBA00022737"/>
    </source>
</evidence>
<dbReference type="SUPFAM" id="SSF63520">
    <property type="entry name" value="PTS-regulatory domain, PRD"/>
    <property type="match status" value="1"/>
</dbReference>
<protein>
    <submittedName>
        <fullName evidence="7">Uncharacterized protein</fullName>
    </submittedName>
</protein>
<dbReference type="eggNOG" id="COG1762">
    <property type="taxonomic scope" value="Bacteria"/>
</dbReference>
<comment type="caution">
    <text evidence="7">The sequence shown here is derived from an EMBL/GenBank/DDBJ whole genome shotgun (WGS) entry which is preliminary data.</text>
</comment>
<keyword evidence="2" id="KW-0805">Transcription regulation</keyword>
<dbReference type="InterPro" id="IPR002178">
    <property type="entry name" value="PTS_EIIA_type-2_dom"/>
</dbReference>